<name>A0A1F5KL92_9BACT</name>
<evidence type="ECO:0000256" key="4">
    <source>
        <dbReference type="ARBA" id="ARBA00022980"/>
    </source>
</evidence>
<dbReference type="InterPro" id="IPR019927">
    <property type="entry name" value="Ribosomal_uL3_bac/org-type"/>
</dbReference>
<comment type="caution">
    <text evidence="9">The sequence shown here is derived from an EMBL/GenBank/DDBJ whole genome shotgun (WGS) entry which is preliminary data.</text>
</comment>
<dbReference type="GO" id="GO:0006412">
    <property type="term" value="P:translation"/>
    <property type="evidence" value="ECO:0007669"/>
    <property type="project" value="UniProtKB-UniRule"/>
</dbReference>
<evidence type="ECO:0000256" key="2">
    <source>
        <dbReference type="ARBA" id="ARBA00022730"/>
    </source>
</evidence>
<accession>A0A1F5KL92</accession>
<dbReference type="Gene3D" id="2.40.30.10">
    <property type="entry name" value="Translation factors"/>
    <property type="match status" value="1"/>
</dbReference>
<dbReference type="Gene3D" id="3.30.160.810">
    <property type="match status" value="1"/>
</dbReference>
<sequence>MTSTYDSRGRRVGATVVEIAPNAVTQVKSMDGKDGYNAIQLGFGTKKSVKKPQLGHGKKAGIERGIRWFRELRGETEDLKPGIEIKLDQVFSIGDVIKVTGTSKGKGFQGGVRRWGFHGGPKTHGQSDRHRAPGAIGSGTTPGRVYKGKKMAGHMGNEQVSTRGLEVVGIDKEKNLLTIKGAVPGSTDGLVMVTKLGRIKGYTPPPEEKEEDSEEGKGESEKSENTQEAVLQQLAEEAPTEEVKTNAG</sequence>
<dbReference type="PANTHER" id="PTHR11229">
    <property type="entry name" value="50S RIBOSOMAL PROTEIN L3"/>
    <property type="match status" value="1"/>
</dbReference>
<evidence type="ECO:0000256" key="7">
    <source>
        <dbReference type="HAMAP-Rule" id="MF_01325"/>
    </source>
</evidence>
<dbReference type="Proteomes" id="UP000178565">
    <property type="component" value="Unassembled WGS sequence"/>
</dbReference>
<dbReference type="GO" id="GO:0019843">
    <property type="term" value="F:rRNA binding"/>
    <property type="evidence" value="ECO:0007669"/>
    <property type="project" value="UniProtKB-UniRule"/>
</dbReference>
<gene>
    <name evidence="7" type="primary">rplC</name>
    <name evidence="9" type="ORF">A3B45_04980</name>
</gene>
<evidence type="ECO:0000313" key="9">
    <source>
        <dbReference type="EMBL" id="OGE41706.1"/>
    </source>
</evidence>
<dbReference type="STRING" id="1797785.A3B45_04980"/>
<organism evidence="9 10">
    <name type="scientific">Candidatus Daviesbacteria bacterium RIFCSPLOWO2_01_FULL_39_12</name>
    <dbReference type="NCBI Taxonomy" id="1797785"/>
    <lineage>
        <taxon>Bacteria</taxon>
        <taxon>Candidatus Daviesiibacteriota</taxon>
    </lineage>
</organism>
<comment type="similarity">
    <text evidence="1 7">Belongs to the universal ribosomal protein uL3 family.</text>
</comment>
<dbReference type="NCBIfam" id="TIGR03625">
    <property type="entry name" value="L3_bact"/>
    <property type="match status" value="1"/>
</dbReference>
<reference evidence="9 10" key="1">
    <citation type="journal article" date="2016" name="Nat. Commun.">
        <title>Thousands of microbial genomes shed light on interconnected biogeochemical processes in an aquifer system.</title>
        <authorList>
            <person name="Anantharaman K."/>
            <person name="Brown C.T."/>
            <person name="Hug L.A."/>
            <person name="Sharon I."/>
            <person name="Castelle C.J."/>
            <person name="Probst A.J."/>
            <person name="Thomas B.C."/>
            <person name="Singh A."/>
            <person name="Wilkins M.J."/>
            <person name="Karaoz U."/>
            <person name="Brodie E.L."/>
            <person name="Williams K.H."/>
            <person name="Hubbard S.S."/>
            <person name="Banfield J.F."/>
        </authorList>
    </citation>
    <scope>NUCLEOTIDE SEQUENCE [LARGE SCALE GENOMIC DNA]</scope>
</reference>
<dbReference type="Pfam" id="PF00297">
    <property type="entry name" value="Ribosomal_L3"/>
    <property type="match status" value="1"/>
</dbReference>
<evidence type="ECO:0000256" key="8">
    <source>
        <dbReference type="SAM" id="MobiDB-lite"/>
    </source>
</evidence>
<evidence type="ECO:0000256" key="5">
    <source>
        <dbReference type="ARBA" id="ARBA00023274"/>
    </source>
</evidence>
<evidence type="ECO:0000313" key="10">
    <source>
        <dbReference type="Proteomes" id="UP000178565"/>
    </source>
</evidence>
<feature type="region of interest" description="Disordered" evidence="8">
    <location>
        <begin position="198"/>
        <end position="248"/>
    </location>
</feature>
<dbReference type="HAMAP" id="MF_01325_B">
    <property type="entry name" value="Ribosomal_uL3_B"/>
    <property type="match status" value="1"/>
</dbReference>
<proteinExistence type="inferred from homology"/>
<feature type="region of interest" description="Disordered" evidence="8">
    <location>
        <begin position="110"/>
        <end position="143"/>
    </location>
</feature>
<dbReference type="FunFam" id="2.40.30.10:FF:000004">
    <property type="entry name" value="50S ribosomal protein L3"/>
    <property type="match status" value="1"/>
</dbReference>
<dbReference type="SUPFAM" id="SSF50447">
    <property type="entry name" value="Translation proteins"/>
    <property type="match status" value="1"/>
</dbReference>
<feature type="compositionally biased region" description="Basic and acidic residues" evidence="8">
    <location>
        <begin position="215"/>
        <end position="225"/>
    </location>
</feature>
<keyword evidence="5 7" id="KW-0687">Ribonucleoprotein</keyword>
<dbReference type="GO" id="GO:0022625">
    <property type="term" value="C:cytosolic large ribosomal subunit"/>
    <property type="evidence" value="ECO:0007669"/>
    <property type="project" value="TreeGrafter"/>
</dbReference>
<comment type="function">
    <text evidence="7">One of the primary rRNA binding proteins, it binds directly near the 3'-end of the 23S rRNA, where it nucleates assembly of the 50S subunit.</text>
</comment>
<evidence type="ECO:0000256" key="3">
    <source>
        <dbReference type="ARBA" id="ARBA00022884"/>
    </source>
</evidence>
<dbReference type="PANTHER" id="PTHR11229:SF16">
    <property type="entry name" value="LARGE RIBOSOMAL SUBUNIT PROTEIN UL3C"/>
    <property type="match status" value="1"/>
</dbReference>
<dbReference type="GO" id="GO:0003735">
    <property type="term" value="F:structural constituent of ribosome"/>
    <property type="evidence" value="ECO:0007669"/>
    <property type="project" value="UniProtKB-UniRule"/>
</dbReference>
<dbReference type="InterPro" id="IPR009000">
    <property type="entry name" value="Transl_B-barrel_sf"/>
</dbReference>
<keyword evidence="3 7" id="KW-0694">RNA-binding</keyword>
<evidence type="ECO:0000256" key="6">
    <source>
        <dbReference type="ARBA" id="ARBA00035243"/>
    </source>
</evidence>
<keyword evidence="2 7" id="KW-0699">rRNA-binding</keyword>
<dbReference type="EMBL" id="MFDM01000033">
    <property type="protein sequence ID" value="OGE41706.1"/>
    <property type="molecule type" value="Genomic_DNA"/>
</dbReference>
<dbReference type="AlphaFoldDB" id="A0A1F5KL92"/>
<dbReference type="InterPro" id="IPR000597">
    <property type="entry name" value="Ribosomal_uL3"/>
</dbReference>
<protein>
    <recommendedName>
        <fullName evidence="6 7">Large ribosomal subunit protein uL3</fullName>
    </recommendedName>
</protein>
<evidence type="ECO:0000256" key="1">
    <source>
        <dbReference type="ARBA" id="ARBA00006540"/>
    </source>
</evidence>
<keyword evidence="4 7" id="KW-0689">Ribosomal protein</keyword>
<comment type="subunit">
    <text evidence="7">Part of the 50S ribosomal subunit. Forms a cluster with proteins L14 and L19.</text>
</comment>